<dbReference type="GO" id="GO:0004190">
    <property type="term" value="F:aspartic-type endopeptidase activity"/>
    <property type="evidence" value="ECO:0007669"/>
    <property type="project" value="UniProtKB-KW"/>
</dbReference>
<dbReference type="FunFam" id="3.10.20.370:FF:000003">
    <property type="entry name" value="Transposon Tf2-6 polyprotein"/>
    <property type="match status" value="1"/>
</dbReference>
<evidence type="ECO:0000313" key="20">
    <source>
        <dbReference type="Ensembl" id="ENSCLMP00005001827.1"/>
    </source>
</evidence>
<dbReference type="InterPro" id="IPR012337">
    <property type="entry name" value="RNaseH-like_sf"/>
</dbReference>
<dbReference type="GO" id="GO:0003964">
    <property type="term" value="F:RNA-directed DNA polymerase activity"/>
    <property type="evidence" value="ECO:0007669"/>
    <property type="project" value="UniProtKB-KW"/>
</dbReference>
<dbReference type="FunFam" id="3.30.420.10:FF:000032">
    <property type="entry name" value="Retrovirus-related Pol polyprotein from transposon 297-like Protein"/>
    <property type="match status" value="1"/>
</dbReference>
<dbReference type="AlphaFoldDB" id="A0A8C2WB23"/>
<evidence type="ECO:0000256" key="10">
    <source>
        <dbReference type="ARBA" id="ARBA00022801"/>
    </source>
</evidence>
<evidence type="ECO:0000256" key="16">
    <source>
        <dbReference type="ARBA" id="ARBA00023172"/>
    </source>
</evidence>
<evidence type="ECO:0000256" key="6">
    <source>
        <dbReference type="ARBA" id="ARBA00022722"/>
    </source>
</evidence>
<keyword evidence="12" id="KW-0229">DNA integration</keyword>
<dbReference type="PANTHER" id="PTHR37984:SF5">
    <property type="entry name" value="PROTEIN NYNRIN-LIKE"/>
    <property type="match status" value="1"/>
</dbReference>
<dbReference type="Gene3D" id="3.30.70.270">
    <property type="match status" value="2"/>
</dbReference>
<dbReference type="InterPro" id="IPR056924">
    <property type="entry name" value="SH3_Tf2-1"/>
</dbReference>
<evidence type="ECO:0000256" key="9">
    <source>
        <dbReference type="ARBA" id="ARBA00022759"/>
    </source>
</evidence>
<dbReference type="SUPFAM" id="SSF56672">
    <property type="entry name" value="DNA/RNA polymerases"/>
    <property type="match status" value="1"/>
</dbReference>
<dbReference type="GO" id="GO:0015074">
    <property type="term" value="P:DNA integration"/>
    <property type="evidence" value="ECO:0007669"/>
    <property type="project" value="UniProtKB-KW"/>
</dbReference>
<dbReference type="Gene3D" id="3.10.10.10">
    <property type="entry name" value="HIV Type 1 Reverse Transcriptase, subunit A, domain 1"/>
    <property type="match status" value="1"/>
</dbReference>
<evidence type="ECO:0000313" key="21">
    <source>
        <dbReference type="Proteomes" id="UP000694565"/>
    </source>
</evidence>
<evidence type="ECO:0000256" key="3">
    <source>
        <dbReference type="ARBA" id="ARBA00022670"/>
    </source>
</evidence>
<keyword evidence="4" id="KW-0808">Transferase</keyword>
<dbReference type="Ensembl" id="ENSCLMT00005001926.1">
    <property type="protein sequence ID" value="ENSCLMP00005001827.1"/>
    <property type="gene ID" value="ENSCLMG00005000965.1"/>
</dbReference>
<reference evidence="20" key="2">
    <citation type="submission" date="2025-09" db="UniProtKB">
        <authorList>
            <consortium name="Ensembl"/>
        </authorList>
    </citation>
    <scope>IDENTIFICATION</scope>
</reference>
<dbReference type="Pfam" id="PF17917">
    <property type="entry name" value="RT_RNaseH"/>
    <property type="match status" value="1"/>
</dbReference>
<dbReference type="FunFam" id="1.10.340.70:FF:000001">
    <property type="entry name" value="Retrovirus-related Pol polyprotein from transposon gypsy-like Protein"/>
    <property type="match status" value="1"/>
</dbReference>
<dbReference type="Gene3D" id="1.10.340.70">
    <property type="match status" value="1"/>
</dbReference>
<dbReference type="InterPro" id="IPR041373">
    <property type="entry name" value="RT_RNaseH"/>
</dbReference>
<dbReference type="CDD" id="cd01647">
    <property type="entry name" value="RT_LTR"/>
    <property type="match status" value="1"/>
</dbReference>
<dbReference type="GO" id="GO:0003887">
    <property type="term" value="F:DNA-directed DNA polymerase activity"/>
    <property type="evidence" value="ECO:0007669"/>
    <property type="project" value="UniProtKB-KW"/>
</dbReference>
<dbReference type="Gene3D" id="3.30.420.10">
    <property type="entry name" value="Ribonuclease H-like superfamily/Ribonuclease H"/>
    <property type="match status" value="1"/>
</dbReference>
<dbReference type="PANTHER" id="PTHR37984">
    <property type="entry name" value="PROTEIN CBG26694"/>
    <property type="match status" value="1"/>
</dbReference>
<dbReference type="GO" id="GO:0003677">
    <property type="term" value="F:DNA binding"/>
    <property type="evidence" value="ECO:0007669"/>
    <property type="project" value="UniProtKB-KW"/>
</dbReference>
<evidence type="ECO:0000256" key="12">
    <source>
        <dbReference type="ARBA" id="ARBA00022908"/>
    </source>
</evidence>
<evidence type="ECO:0000259" key="18">
    <source>
        <dbReference type="PROSITE" id="PS50878"/>
    </source>
</evidence>
<keyword evidence="10" id="KW-0378">Hydrolase</keyword>
<reference evidence="20" key="1">
    <citation type="submission" date="2025-08" db="UniProtKB">
        <authorList>
            <consortium name="Ensembl"/>
        </authorList>
    </citation>
    <scope>IDENTIFICATION</scope>
</reference>
<evidence type="ECO:0000256" key="15">
    <source>
        <dbReference type="ARBA" id="ARBA00023125"/>
    </source>
</evidence>
<evidence type="ECO:0000256" key="5">
    <source>
        <dbReference type="ARBA" id="ARBA00022695"/>
    </source>
</evidence>
<keyword evidence="9" id="KW-0255">Endonuclease</keyword>
<dbReference type="Pfam" id="PF00078">
    <property type="entry name" value="RVT_1"/>
    <property type="match status" value="1"/>
</dbReference>
<dbReference type="InterPro" id="IPR043502">
    <property type="entry name" value="DNA/RNA_pol_sf"/>
</dbReference>
<proteinExistence type="inferred from homology"/>
<organism evidence="20 21">
    <name type="scientific">Cyclopterus lumpus</name>
    <name type="common">Lumpsucker</name>
    <dbReference type="NCBI Taxonomy" id="8103"/>
    <lineage>
        <taxon>Eukaryota</taxon>
        <taxon>Metazoa</taxon>
        <taxon>Chordata</taxon>
        <taxon>Craniata</taxon>
        <taxon>Vertebrata</taxon>
        <taxon>Euteleostomi</taxon>
        <taxon>Actinopterygii</taxon>
        <taxon>Neopterygii</taxon>
        <taxon>Teleostei</taxon>
        <taxon>Neoteleostei</taxon>
        <taxon>Acanthomorphata</taxon>
        <taxon>Eupercaria</taxon>
        <taxon>Perciformes</taxon>
        <taxon>Cottioidei</taxon>
        <taxon>Cottales</taxon>
        <taxon>Cyclopteridae</taxon>
        <taxon>Cyclopterus</taxon>
    </lineage>
</organism>
<dbReference type="SUPFAM" id="SSF53098">
    <property type="entry name" value="Ribonuclease H-like"/>
    <property type="match status" value="1"/>
</dbReference>
<dbReference type="Pfam" id="PF00665">
    <property type="entry name" value="rve"/>
    <property type="match status" value="1"/>
</dbReference>
<keyword evidence="8" id="KW-0064">Aspartyl protease</keyword>
<evidence type="ECO:0000259" key="19">
    <source>
        <dbReference type="PROSITE" id="PS50994"/>
    </source>
</evidence>
<evidence type="ECO:0000256" key="7">
    <source>
        <dbReference type="ARBA" id="ARBA00022723"/>
    </source>
</evidence>
<evidence type="ECO:0000256" key="14">
    <source>
        <dbReference type="ARBA" id="ARBA00022932"/>
    </source>
</evidence>
<dbReference type="Pfam" id="PF24626">
    <property type="entry name" value="SH3_Tf2-1"/>
    <property type="match status" value="1"/>
</dbReference>
<evidence type="ECO:0000256" key="11">
    <source>
        <dbReference type="ARBA" id="ARBA00022842"/>
    </source>
</evidence>
<feature type="domain" description="Reverse transcriptase" evidence="18">
    <location>
        <begin position="96"/>
        <end position="275"/>
    </location>
</feature>
<protein>
    <recommendedName>
        <fullName evidence="17">Gypsy retrotransposon integrase-like protein 1</fullName>
        <ecNumber evidence="2">3.1.26.4</ecNumber>
    </recommendedName>
</protein>
<dbReference type="CDD" id="cd09274">
    <property type="entry name" value="RNase_HI_RT_Ty3"/>
    <property type="match status" value="1"/>
</dbReference>
<dbReference type="Pfam" id="PF17921">
    <property type="entry name" value="Integrase_H2C2"/>
    <property type="match status" value="1"/>
</dbReference>
<keyword evidence="6" id="KW-0540">Nuclease</keyword>
<dbReference type="PROSITE" id="PS50994">
    <property type="entry name" value="INTEGRASE"/>
    <property type="match status" value="1"/>
</dbReference>
<dbReference type="GO" id="GO:0046872">
    <property type="term" value="F:metal ion binding"/>
    <property type="evidence" value="ECO:0007669"/>
    <property type="project" value="UniProtKB-KW"/>
</dbReference>
<keyword evidence="14" id="KW-0239">DNA-directed DNA polymerase</keyword>
<evidence type="ECO:0000256" key="2">
    <source>
        <dbReference type="ARBA" id="ARBA00012180"/>
    </source>
</evidence>
<keyword evidence="5" id="KW-0548">Nucleotidyltransferase</keyword>
<comment type="similarity">
    <text evidence="1">Belongs to the beta type-B retroviral polymerase family. HERV class-II K(HML-2) pol subfamily.</text>
</comment>
<dbReference type="GeneTree" id="ENSGT01060000248608"/>
<name>A0A8C2WB23_CYCLU</name>
<evidence type="ECO:0000256" key="8">
    <source>
        <dbReference type="ARBA" id="ARBA00022750"/>
    </source>
</evidence>
<dbReference type="Proteomes" id="UP000694565">
    <property type="component" value="Unplaced"/>
</dbReference>
<keyword evidence="15" id="KW-0238">DNA-binding</keyword>
<keyword evidence="11" id="KW-0460">Magnesium</keyword>
<evidence type="ECO:0000256" key="13">
    <source>
        <dbReference type="ARBA" id="ARBA00022918"/>
    </source>
</evidence>
<dbReference type="InterPro" id="IPR043128">
    <property type="entry name" value="Rev_trsase/Diguanyl_cyclase"/>
</dbReference>
<keyword evidence="13" id="KW-0695">RNA-directed DNA polymerase</keyword>
<dbReference type="GO" id="GO:0006310">
    <property type="term" value="P:DNA recombination"/>
    <property type="evidence" value="ECO:0007669"/>
    <property type="project" value="UniProtKB-KW"/>
</dbReference>
<dbReference type="EC" id="3.1.26.4" evidence="2"/>
<accession>A0A8C2WB23</accession>
<dbReference type="GO" id="GO:0006508">
    <property type="term" value="P:proteolysis"/>
    <property type="evidence" value="ECO:0007669"/>
    <property type="project" value="UniProtKB-KW"/>
</dbReference>
<feature type="domain" description="Integrase catalytic" evidence="19">
    <location>
        <begin position="615"/>
        <end position="774"/>
    </location>
</feature>
<dbReference type="InterPro" id="IPR050951">
    <property type="entry name" value="Retrovirus_Pol_polyprotein"/>
</dbReference>
<dbReference type="FunFam" id="3.30.70.270:FF:000020">
    <property type="entry name" value="Transposon Tf2-6 polyprotein-like Protein"/>
    <property type="match status" value="1"/>
</dbReference>
<dbReference type="InterPro" id="IPR000477">
    <property type="entry name" value="RT_dom"/>
</dbReference>
<keyword evidence="21" id="KW-1185">Reference proteome</keyword>
<dbReference type="PROSITE" id="PS50878">
    <property type="entry name" value="RT_POL"/>
    <property type="match status" value="1"/>
</dbReference>
<evidence type="ECO:0000256" key="17">
    <source>
        <dbReference type="ARBA" id="ARBA00039658"/>
    </source>
</evidence>
<keyword evidence="7" id="KW-0479">Metal-binding</keyword>
<dbReference type="GO" id="GO:0004523">
    <property type="term" value="F:RNA-DNA hybrid ribonuclease activity"/>
    <property type="evidence" value="ECO:0007669"/>
    <property type="project" value="UniProtKB-EC"/>
</dbReference>
<dbReference type="InterPro" id="IPR041588">
    <property type="entry name" value="Integrase_H2C2"/>
</dbReference>
<keyword evidence="3" id="KW-0645">Protease</keyword>
<evidence type="ECO:0000256" key="1">
    <source>
        <dbReference type="ARBA" id="ARBA00010879"/>
    </source>
</evidence>
<sequence length="930" mass="104508">MILEWSSSCHAQCLQAAPSPLPRPIPNVPPPDVSSIPPEYHDLGEVFSKTRAQSLPPHRPYDCAIDLRPGASLPSSRLYSLSIPEKASMDEYISESVAAGLIRPSSSPVAAGFFFLKKDGGLRPCIDYRQLNDITVKNKYPLPLMSSTLEPFTQATIFTKLDLRSAYHLVRIRKGDEWKTAFKTPRGHYEYRVMPFGLTNAPAVFQALMNDVLRDMLDEFVVVYLDDILVFSRTLEDHVQHVRRVLKRLLLNRLFVKAEKCRFHSTSVDYLGFVVEKGQTRADPRKIQAVVDWPNPTSRKELQSFLGFANFYRRFIRNYSVVAEPLTRLTSPSQPFIWSPATNAAFLALKRRFTSAPVLLHPDPKRQFIVEVDASDTGLGAVLSQRAVADQKVHPCAFFSRRFLPAEENYDIGNRELLAVVAALGEWRHWLEGAEQPFTIWTDHKNLTFIRATKRLNGQQARWAGFLSRFDFSLTYRPGSRNIKADALSRLHQGRSLTAEESVPIIPKGKVVGMVAWGIETVVRQALRSHPAPSGVPPRRLFVPESVRSRVLQWGHASQFACHPGVHRTLTFLARRFWWPTMRNEVKDFVLACPVCARSKASHRAPAGLLQPLPVISRPWSHVALDFVSGLPPSQGKTVILTVVDHFSKGVHLVALPKLPSALETADLLTSHVFRLHGLPQDVVSDRGPQFISQVWRAFYKGLGASVSLSSGYHPQTNGQTERMNQSVESALRCVAARRPSSWSRFLPWVEYAMNSLVSSATGLSPFEASLGYQPPLFPAQQSEVAVPSVQTHLNRCRRIWEVTRAALLRAAERGSRGANRRRNPAPAYQLGQKVWLSSKDLPLQSTAKKLDPRFVGPFEITRVLSPAAVRLRLPTSMRIHPVFHVSRIKPVSHSPLMPPAPVPPPPKIVDGHPQWKVRRLMDVRRRGRG</sequence>
<dbReference type="InterPro" id="IPR001584">
    <property type="entry name" value="Integrase_cat-core"/>
</dbReference>
<evidence type="ECO:0000256" key="4">
    <source>
        <dbReference type="ARBA" id="ARBA00022679"/>
    </source>
</evidence>
<dbReference type="InterPro" id="IPR036397">
    <property type="entry name" value="RNaseH_sf"/>
</dbReference>
<keyword evidence="16" id="KW-0233">DNA recombination</keyword>